<keyword evidence="6" id="KW-1185">Reference proteome</keyword>
<dbReference type="Gene3D" id="2.170.150.70">
    <property type="match status" value="1"/>
</dbReference>
<accession>A0A371XJY1</accession>
<dbReference type="AlphaFoldDB" id="A0A371XJY1"/>
<evidence type="ECO:0000259" key="4">
    <source>
        <dbReference type="PROSITE" id="PS51891"/>
    </source>
</evidence>
<reference evidence="6" key="1">
    <citation type="submission" date="2018-08" db="EMBL/GenBank/DDBJ databases">
        <authorList>
            <person name="Im W.T."/>
        </authorList>
    </citation>
    <scope>NUCLEOTIDE SEQUENCE [LARGE SCALE GENOMIC DNA]</scope>
    <source>
        <strain evidence="6">LA-28</strain>
    </source>
</reference>
<sequence>MSVETYKGSCQCGAVSYEVDADLDKTVSCNCSRCRRLGSILTFVSPASFRMNSGEGAMTEYQFNRHMIHHMFCSTCGIQSFAHGKGPGGAEMIAVNARCLEGVDPDKLHPKKVDGASF</sequence>
<keyword evidence="3" id="KW-0862">Zinc</keyword>
<dbReference type="SUPFAM" id="SSF51316">
    <property type="entry name" value="Mss4-like"/>
    <property type="match status" value="1"/>
</dbReference>
<dbReference type="EMBL" id="QURN01000001">
    <property type="protein sequence ID" value="RFC69521.1"/>
    <property type="molecule type" value="Genomic_DNA"/>
</dbReference>
<feature type="domain" description="CENP-V/GFA" evidence="4">
    <location>
        <begin position="6"/>
        <end position="118"/>
    </location>
</feature>
<dbReference type="InterPro" id="IPR052355">
    <property type="entry name" value="CENP-V-like"/>
</dbReference>
<dbReference type="RefSeq" id="WP_116622142.1">
    <property type="nucleotide sequence ID" value="NZ_QURN01000001.1"/>
</dbReference>
<dbReference type="PROSITE" id="PS51891">
    <property type="entry name" value="CENP_V_GFA"/>
    <property type="match status" value="1"/>
</dbReference>
<gene>
    <name evidence="5" type="ORF">DY251_02005</name>
</gene>
<protein>
    <submittedName>
        <fullName evidence="5">GFA family protein</fullName>
    </submittedName>
</protein>
<proteinExistence type="inferred from homology"/>
<dbReference type="PANTHER" id="PTHR28620">
    <property type="entry name" value="CENTROMERE PROTEIN V"/>
    <property type="match status" value="1"/>
</dbReference>
<evidence type="ECO:0000256" key="2">
    <source>
        <dbReference type="ARBA" id="ARBA00022723"/>
    </source>
</evidence>
<dbReference type="GO" id="GO:0046872">
    <property type="term" value="F:metal ion binding"/>
    <property type="evidence" value="ECO:0007669"/>
    <property type="project" value="UniProtKB-KW"/>
</dbReference>
<evidence type="ECO:0000313" key="6">
    <source>
        <dbReference type="Proteomes" id="UP000262379"/>
    </source>
</evidence>
<evidence type="ECO:0000256" key="1">
    <source>
        <dbReference type="ARBA" id="ARBA00005495"/>
    </source>
</evidence>
<dbReference type="PANTHER" id="PTHR28620:SF1">
    <property type="entry name" value="CENP-V_GFA DOMAIN-CONTAINING PROTEIN"/>
    <property type="match status" value="1"/>
</dbReference>
<dbReference type="InterPro" id="IPR006913">
    <property type="entry name" value="CENP-V/GFA"/>
</dbReference>
<evidence type="ECO:0000256" key="3">
    <source>
        <dbReference type="ARBA" id="ARBA00022833"/>
    </source>
</evidence>
<name>A0A371XJY1_9HYPH</name>
<evidence type="ECO:0000313" key="5">
    <source>
        <dbReference type="EMBL" id="RFC69521.1"/>
    </source>
</evidence>
<dbReference type="GO" id="GO:0016846">
    <property type="term" value="F:carbon-sulfur lyase activity"/>
    <property type="evidence" value="ECO:0007669"/>
    <property type="project" value="InterPro"/>
</dbReference>
<organism evidence="5 6">
    <name type="scientific">Mesorhizobium denitrificans</name>
    <dbReference type="NCBI Taxonomy" id="2294114"/>
    <lineage>
        <taxon>Bacteria</taxon>
        <taxon>Pseudomonadati</taxon>
        <taxon>Pseudomonadota</taxon>
        <taxon>Alphaproteobacteria</taxon>
        <taxon>Hyphomicrobiales</taxon>
        <taxon>Phyllobacteriaceae</taxon>
        <taxon>Mesorhizobium</taxon>
    </lineage>
</organism>
<dbReference type="Proteomes" id="UP000262379">
    <property type="component" value="Unassembled WGS sequence"/>
</dbReference>
<dbReference type="InterPro" id="IPR011057">
    <property type="entry name" value="Mss4-like_sf"/>
</dbReference>
<comment type="caution">
    <text evidence="5">The sequence shown here is derived from an EMBL/GenBank/DDBJ whole genome shotgun (WGS) entry which is preliminary data.</text>
</comment>
<comment type="similarity">
    <text evidence="1">Belongs to the Gfa family.</text>
</comment>
<keyword evidence="2" id="KW-0479">Metal-binding</keyword>
<dbReference type="Pfam" id="PF04828">
    <property type="entry name" value="GFA"/>
    <property type="match status" value="1"/>
</dbReference>